<name>A0A1G8C7F5_9VIBR</name>
<proteinExistence type="predicted"/>
<dbReference type="RefSeq" id="WP_093274810.1">
    <property type="nucleotide sequence ID" value="NZ_FNDD01000015.1"/>
</dbReference>
<dbReference type="PROSITE" id="PS50975">
    <property type="entry name" value="ATP_GRASP"/>
    <property type="match status" value="1"/>
</dbReference>
<evidence type="ECO:0000256" key="2">
    <source>
        <dbReference type="PROSITE-ProRule" id="PRU00409"/>
    </source>
</evidence>
<dbReference type="SUPFAM" id="SSF56059">
    <property type="entry name" value="Glutathione synthetase ATP-binding domain-like"/>
    <property type="match status" value="1"/>
</dbReference>
<dbReference type="Gene3D" id="3.30.1490.20">
    <property type="entry name" value="ATP-grasp fold, A domain"/>
    <property type="match status" value="1"/>
</dbReference>
<keyword evidence="5" id="KW-1185">Reference proteome</keyword>
<dbReference type="GO" id="GO:0005737">
    <property type="term" value="C:cytoplasm"/>
    <property type="evidence" value="ECO:0007669"/>
    <property type="project" value="TreeGrafter"/>
</dbReference>
<dbReference type="InterPro" id="IPR013815">
    <property type="entry name" value="ATP_grasp_subdomain_1"/>
</dbReference>
<evidence type="ECO:0000256" key="1">
    <source>
        <dbReference type="ARBA" id="ARBA00023211"/>
    </source>
</evidence>
<dbReference type="PANTHER" id="PTHR21621">
    <property type="entry name" value="RIBOSOMAL PROTEIN S6 MODIFICATION PROTEIN"/>
    <property type="match status" value="1"/>
</dbReference>
<protein>
    <submittedName>
        <fullName evidence="4">Phosphoribosylglycinamide synthetase, ATP-grasp (A) domain</fullName>
    </submittedName>
</protein>
<evidence type="ECO:0000313" key="4">
    <source>
        <dbReference type="EMBL" id="SDH41467.1"/>
    </source>
</evidence>
<gene>
    <name evidence="4" type="ORF">SAMN04488136_11593</name>
</gene>
<keyword evidence="2" id="KW-0547">Nucleotide-binding</keyword>
<accession>A0A1G8C7F5</accession>
<dbReference type="GO" id="GO:0046872">
    <property type="term" value="F:metal ion binding"/>
    <property type="evidence" value="ECO:0007669"/>
    <property type="project" value="InterPro"/>
</dbReference>
<dbReference type="EMBL" id="FNDD01000015">
    <property type="protein sequence ID" value="SDH41467.1"/>
    <property type="molecule type" value="Genomic_DNA"/>
</dbReference>
<dbReference type="GO" id="GO:0016879">
    <property type="term" value="F:ligase activity, forming carbon-nitrogen bonds"/>
    <property type="evidence" value="ECO:0007669"/>
    <property type="project" value="TreeGrafter"/>
</dbReference>
<dbReference type="STRING" id="861298.SAMN04488136_11593"/>
<sequence length="332" mass="38283">MKVAIIDFSLKRNLSEKIKNSLDDLNVNYDSYYMESSEDLNKISSGGYSHVVVRAPCDINERKQLANEVIYLLENYTNIKVLPTLKELLPYENKRYLSLCLEMNNIPHPKTNVFFTKESATNFIKSAQYPVIYKSNIGAASSGVRIIENEKEANSVIKKAFGLHPYMARGNAPTRKKCGITLPEVGRSEKHFVLFQKMVKFKWEWRLIKVNDYVIAYKKLQDENGFSSGSGKFGYGLPPEELLKLNEENSRKLGINVAAFDYFETEDGQFLVNEIQCLFGAKPDYKDYDSKMFDENMNPIYIQVDNGNFNVMQGDICKHEVWDLRMKEFLNL</sequence>
<reference evidence="4 5" key="1">
    <citation type="submission" date="2016-10" db="EMBL/GenBank/DDBJ databases">
        <authorList>
            <person name="de Groot N.N."/>
        </authorList>
    </citation>
    <scope>NUCLEOTIDE SEQUENCE [LARGE SCALE GENOMIC DNA]</scope>
    <source>
        <strain evidence="4 5">CGMCC 1.10228</strain>
    </source>
</reference>
<dbReference type="PANTHER" id="PTHR21621:SF0">
    <property type="entry name" value="BETA-CITRYLGLUTAMATE SYNTHASE B-RELATED"/>
    <property type="match status" value="1"/>
</dbReference>
<dbReference type="InterPro" id="IPR011761">
    <property type="entry name" value="ATP-grasp"/>
</dbReference>
<feature type="domain" description="ATP-grasp" evidence="3">
    <location>
        <begin position="98"/>
        <end position="306"/>
    </location>
</feature>
<dbReference type="GO" id="GO:0005524">
    <property type="term" value="F:ATP binding"/>
    <property type="evidence" value="ECO:0007669"/>
    <property type="project" value="UniProtKB-UniRule"/>
</dbReference>
<dbReference type="OrthoDB" id="1704979at2"/>
<dbReference type="AlphaFoldDB" id="A0A1G8C7F5"/>
<dbReference type="Proteomes" id="UP000198854">
    <property type="component" value="Unassembled WGS sequence"/>
</dbReference>
<evidence type="ECO:0000313" key="5">
    <source>
        <dbReference type="Proteomes" id="UP000198854"/>
    </source>
</evidence>
<keyword evidence="2" id="KW-0067">ATP-binding</keyword>
<organism evidence="4 5">
    <name type="scientific">Vibrio xiamenensis</name>
    <dbReference type="NCBI Taxonomy" id="861298"/>
    <lineage>
        <taxon>Bacteria</taxon>
        <taxon>Pseudomonadati</taxon>
        <taxon>Pseudomonadota</taxon>
        <taxon>Gammaproteobacteria</taxon>
        <taxon>Vibrionales</taxon>
        <taxon>Vibrionaceae</taxon>
        <taxon>Vibrio</taxon>
    </lineage>
</organism>
<keyword evidence="1" id="KW-0464">Manganese</keyword>
<evidence type="ECO:0000259" key="3">
    <source>
        <dbReference type="PROSITE" id="PS50975"/>
    </source>
</evidence>